<keyword evidence="8" id="KW-0694">RNA-binding</keyword>
<dbReference type="InterPro" id="IPR018517">
    <property type="entry name" value="tRNA_hU_synthase_CS"/>
</dbReference>
<evidence type="ECO:0000313" key="14">
    <source>
        <dbReference type="EMBL" id="MCQ1530565.1"/>
    </source>
</evidence>
<evidence type="ECO:0000256" key="8">
    <source>
        <dbReference type="ARBA" id="ARBA00022884"/>
    </source>
</evidence>
<keyword evidence="15" id="KW-1185">Reference proteome</keyword>
<evidence type="ECO:0000256" key="9">
    <source>
        <dbReference type="ARBA" id="ARBA00023002"/>
    </source>
</evidence>
<dbReference type="PANTHER" id="PTHR45846">
    <property type="entry name" value="TRNA-DIHYDROURIDINE(47) SYNTHASE [NAD(P)(+)]-LIKE"/>
    <property type="match status" value="1"/>
</dbReference>
<evidence type="ECO:0000256" key="4">
    <source>
        <dbReference type="ARBA" id="ARBA00022630"/>
    </source>
</evidence>
<accession>A0ABT1NGY4</accession>
<evidence type="ECO:0000256" key="3">
    <source>
        <dbReference type="ARBA" id="ARBA00022555"/>
    </source>
</evidence>
<gene>
    <name evidence="14" type="primary">dusB</name>
    <name evidence="14" type="ORF">LJD61_13545</name>
</gene>
<dbReference type="Pfam" id="PF01207">
    <property type="entry name" value="Dus"/>
    <property type="match status" value="1"/>
</dbReference>
<evidence type="ECO:0000313" key="15">
    <source>
        <dbReference type="Proteomes" id="UP001651880"/>
    </source>
</evidence>
<evidence type="ECO:0000256" key="2">
    <source>
        <dbReference type="ARBA" id="ARBA00002790"/>
    </source>
</evidence>
<evidence type="ECO:0000256" key="12">
    <source>
        <dbReference type="PIRNR" id="PIRNR006621"/>
    </source>
</evidence>
<protein>
    <recommendedName>
        <fullName evidence="12">tRNA-dihydrouridine synthase</fullName>
        <ecNumber evidence="12">1.3.1.-</ecNumber>
    </recommendedName>
</protein>
<reference evidence="14 15" key="1">
    <citation type="submission" date="2021-10" db="EMBL/GenBank/DDBJ databases">
        <title>Lutispora strain m25 sp. nov., a thermophilic, non-spore-forming bacterium isolated from a lab-scale methanogenic bioreactor digesting anaerobic sludge.</title>
        <authorList>
            <person name="El Houari A."/>
            <person name="Mcdonald J."/>
        </authorList>
    </citation>
    <scope>NUCLEOTIDE SEQUENCE [LARGE SCALE GENOMIC DNA]</scope>
    <source>
        <strain evidence="15">m25</strain>
    </source>
</reference>
<comment type="caution">
    <text evidence="14">The sequence shown here is derived from an EMBL/GenBank/DDBJ whole genome shotgun (WGS) entry which is preliminary data.</text>
</comment>
<comment type="similarity">
    <text evidence="12">Belongs to the dus family.</text>
</comment>
<dbReference type="InterPro" id="IPR035587">
    <property type="entry name" value="DUS-like_FMN-bd"/>
</dbReference>
<dbReference type="GO" id="GO:0016491">
    <property type="term" value="F:oxidoreductase activity"/>
    <property type="evidence" value="ECO:0007669"/>
    <property type="project" value="UniProtKB-KW"/>
</dbReference>
<keyword evidence="5 12" id="KW-0288">FMN</keyword>
<comment type="catalytic activity">
    <reaction evidence="11">
        <text>a 5,6-dihydrouridine in tRNA + NAD(+) = a uridine in tRNA + NADH + H(+)</text>
        <dbReference type="Rhea" id="RHEA:54452"/>
        <dbReference type="Rhea" id="RHEA-COMP:13339"/>
        <dbReference type="Rhea" id="RHEA-COMP:13887"/>
        <dbReference type="ChEBI" id="CHEBI:15378"/>
        <dbReference type="ChEBI" id="CHEBI:57540"/>
        <dbReference type="ChEBI" id="CHEBI:57945"/>
        <dbReference type="ChEBI" id="CHEBI:65315"/>
        <dbReference type="ChEBI" id="CHEBI:74443"/>
    </reaction>
</comment>
<dbReference type="InterPro" id="IPR024036">
    <property type="entry name" value="tRNA-dHydroUridine_Synthase_C"/>
</dbReference>
<evidence type="ECO:0000256" key="11">
    <source>
        <dbReference type="ARBA" id="ARBA00048802"/>
    </source>
</evidence>
<dbReference type="Gene3D" id="1.10.1200.80">
    <property type="entry name" value="Putative flavin oxidoreducatase, domain 2"/>
    <property type="match status" value="1"/>
</dbReference>
<dbReference type="CDD" id="cd02801">
    <property type="entry name" value="DUS_like_FMN"/>
    <property type="match status" value="1"/>
</dbReference>
<dbReference type="Proteomes" id="UP001651880">
    <property type="component" value="Unassembled WGS sequence"/>
</dbReference>
<dbReference type="InterPro" id="IPR001269">
    <property type="entry name" value="DUS_fam"/>
</dbReference>
<sequence length="321" mass="35279">MKIGDIQIENDLFLAPMAGVTDMAFRLICKGFGCGLVYTEMVSAKGMFYKSENTAALTAVDPDERPAAVQIFGSDPGIMAYAAAKVEEDGAELIDINMGCPTPKIVNNGDGSALMKNPRLAGEIINAVVKQVRIPVTVKMRKGWDENTVNAVQLAHIAEQEGAAAVAVHGRTREQFYIGKADWNIIREVKAALSIPVIGNGDIYTPQDAERMLEETGCDAILIGRGAQGNPWIFERTKKYLETGVLPEEPSPKDKVEMLIHHMSMLVQQKGEHIGIKEMRKHASWYLKGLPGSCTIKSRIFTMTQKQEIENLLNSYLDSLI</sequence>
<evidence type="ECO:0000256" key="10">
    <source>
        <dbReference type="ARBA" id="ARBA00048205"/>
    </source>
</evidence>
<dbReference type="InterPro" id="IPR004652">
    <property type="entry name" value="DusB-like"/>
</dbReference>
<keyword evidence="6 12" id="KW-0819">tRNA processing</keyword>
<dbReference type="PROSITE" id="PS01136">
    <property type="entry name" value="UPF0034"/>
    <property type="match status" value="1"/>
</dbReference>
<dbReference type="RefSeq" id="WP_255228089.1">
    <property type="nucleotide sequence ID" value="NZ_JAJEKE010000013.1"/>
</dbReference>
<name>A0ABT1NGY4_9FIRM</name>
<feature type="domain" description="DUS-like FMN-binding" evidence="13">
    <location>
        <begin position="14"/>
        <end position="316"/>
    </location>
</feature>
<dbReference type="EC" id="1.3.1.-" evidence="12"/>
<dbReference type="PANTHER" id="PTHR45846:SF1">
    <property type="entry name" value="TRNA-DIHYDROURIDINE(47) SYNTHASE [NAD(P)(+)]-LIKE"/>
    <property type="match status" value="1"/>
</dbReference>
<evidence type="ECO:0000256" key="5">
    <source>
        <dbReference type="ARBA" id="ARBA00022643"/>
    </source>
</evidence>
<evidence type="ECO:0000259" key="13">
    <source>
        <dbReference type="Pfam" id="PF01207"/>
    </source>
</evidence>
<dbReference type="EMBL" id="JAJEKE010000013">
    <property type="protein sequence ID" value="MCQ1530565.1"/>
    <property type="molecule type" value="Genomic_DNA"/>
</dbReference>
<evidence type="ECO:0000256" key="7">
    <source>
        <dbReference type="ARBA" id="ARBA00022857"/>
    </source>
</evidence>
<keyword evidence="3" id="KW-0820">tRNA-binding</keyword>
<keyword evidence="4 12" id="KW-0285">Flavoprotein</keyword>
<comment type="cofactor">
    <cofactor evidence="1 12">
        <name>FMN</name>
        <dbReference type="ChEBI" id="CHEBI:58210"/>
    </cofactor>
</comment>
<dbReference type="Gene3D" id="3.20.20.70">
    <property type="entry name" value="Aldolase class I"/>
    <property type="match status" value="1"/>
</dbReference>
<keyword evidence="9 12" id="KW-0560">Oxidoreductase</keyword>
<evidence type="ECO:0000256" key="6">
    <source>
        <dbReference type="ARBA" id="ARBA00022694"/>
    </source>
</evidence>
<proteinExistence type="inferred from homology"/>
<keyword evidence="7" id="KW-0521">NADP</keyword>
<dbReference type="PIRSF" id="PIRSF006621">
    <property type="entry name" value="Dus"/>
    <property type="match status" value="1"/>
</dbReference>
<organism evidence="14 15">
    <name type="scientific">Lutispora saccharofermentans</name>
    <dbReference type="NCBI Taxonomy" id="3024236"/>
    <lineage>
        <taxon>Bacteria</taxon>
        <taxon>Bacillati</taxon>
        <taxon>Bacillota</taxon>
        <taxon>Clostridia</taxon>
        <taxon>Lutisporales</taxon>
        <taxon>Lutisporaceae</taxon>
        <taxon>Lutispora</taxon>
    </lineage>
</organism>
<dbReference type="SUPFAM" id="SSF51395">
    <property type="entry name" value="FMN-linked oxidoreductases"/>
    <property type="match status" value="1"/>
</dbReference>
<evidence type="ECO:0000256" key="1">
    <source>
        <dbReference type="ARBA" id="ARBA00001917"/>
    </source>
</evidence>
<dbReference type="NCBIfam" id="TIGR00737">
    <property type="entry name" value="nifR3_yhdG"/>
    <property type="match status" value="1"/>
</dbReference>
<comment type="function">
    <text evidence="2 12">Catalyzes the synthesis of 5,6-dihydrouridine (D), a modified base found in the D-loop of most tRNAs, via the reduction of the C5-C6 double bond in target uridines.</text>
</comment>
<comment type="catalytic activity">
    <reaction evidence="10">
        <text>a 5,6-dihydrouridine in tRNA + NADP(+) = a uridine in tRNA + NADPH + H(+)</text>
        <dbReference type="Rhea" id="RHEA:23624"/>
        <dbReference type="Rhea" id="RHEA-COMP:13339"/>
        <dbReference type="Rhea" id="RHEA-COMP:13887"/>
        <dbReference type="ChEBI" id="CHEBI:15378"/>
        <dbReference type="ChEBI" id="CHEBI:57783"/>
        <dbReference type="ChEBI" id="CHEBI:58349"/>
        <dbReference type="ChEBI" id="CHEBI:65315"/>
        <dbReference type="ChEBI" id="CHEBI:74443"/>
    </reaction>
</comment>
<dbReference type="InterPro" id="IPR013785">
    <property type="entry name" value="Aldolase_TIM"/>
</dbReference>